<evidence type="ECO:0000256" key="8">
    <source>
        <dbReference type="ARBA" id="ARBA00023242"/>
    </source>
</evidence>
<dbReference type="InterPro" id="IPR050777">
    <property type="entry name" value="SET2_Histone-Lys_MeTrsfase"/>
</dbReference>
<dbReference type="Pfam" id="PF17907">
    <property type="entry name" value="AWS"/>
    <property type="match status" value="1"/>
</dbReference>
<evidence type="ECO:0000256" key="1">
    <source>
        <dbReference type="ARBA" id="ARBA00004123"/>
    </source>
</evidence>
<dbReference type="PROSITE" id="PS50235">
    <property type="entry name" value="USP_3"/>
    <property type="match status" value="1"/>
</dbReference>
<keyword evidence="4" id="KW-0158">Chromosome</keyword>
<dbReference type="SUPFAM" id="SSF82199">
    <property type="entry name" value="SET domain"/>
    <property type="match status" value="1"/>
</dbReference>
<dbReference type="GO" id="GO:0032259">
    <property type="term" value="P:methylation"/>
    <property type="evidence" value="ECO:0007669"/>
    <property type="project" value="UniProtKB-KW"/>
</dbReference>
<dbReference type="GO" id="GO:0004843">
    <property type="term" value="F:cysteine-type deubiquitinase activity"/>
    <property type="evidence" value="ECO:0007669"/>
    <property type="project" value="InterPro"/>
</dbReference>
<comment type="subcellular location">
    <subcellularLocation>
        <location evidence="2">Chromosome</location>
    </subcellularLocation>
    <subcellularLocation>
        <location evidence="1">Nucleus</location>
    </subcellularLocation>
</comment>
<dbReference type="Pfam" id="PF00856">
    <property type="entry name" value="SET"/>
    <property type="match status" value="1"/>
</dbReference>
<dbReference type="Pfam" id="PF00443">
    <property type="entry name" value="UCH"/>
    <property type="match status" value="1"/>
</dbReference>
<dbReference type="EMBL" id="AL606632">
    <property type="protein sequence ID" value="CAD41011.3"/>
    <property type="molecule type" value="Genomic_DNA"/>
</dbReference>
<organism evidence="13">
    <name type="scientific">Oryza sativa subsp. japonica</name>
    <name type="common">Rice</name>
    <dbReference type="NCBI Taxonomy" id="39947"/>
    <lineage>
        <taxon>Eukaryota</taxon>
        <taxon>Viridiplantae</taxon>
        <taxon>Streptophyta</taxon>
        <taxon>Embryophyta</taxon>
        <taxon>Tracheophyta</taxon>
        <taxon>Spermatophyta</taxon>
        <taxon>Magnoliopsida</taxon>
        <taxon>Liliopsida</taxon>
        <taxon>Poales</taxon>
        <taxon>Poaceae</taxon>
        <taxon>BOP clade</taxon>
        <taxon>Oryzoideae</taxon>
        <taxon>Oryzeae</taxon>
        <taxon>Oryzinae</taxon>
        <taxon>Oryza</taxon>
        <taxon>Oryza sativa</taxon>
    </lineage>
</organism>
<proteinExistence type="inferred from homology"/>
<dbReference type="SMART" id="SM00570">
    <property type="entry name" value="AWS"/>
    <property type="match status" value="1"/>
</dbReference>
<name>Q7XUT7_ORYSJ</name>
<reference evidence="13" key="1">
    <citation type="journal article" date="2002" name="Nature">
        <title>Sequence and analysis of rice chromosome 4.</title>
        <authorList>
            <person name="Feng Q."/>
            <person name="Zhang Y."/>
            <person name="Hao P."/>
            <person name="Wang S."/>
            <person name="Fu G."/>
            <person name="Huang Y."/>
            <person name="Li Y."/>
            <person name="Zhu J."/>
            <person name="Liu Y."/>
            <person name="Hu X."/>
            <person name="Jia P."/>
            <person name="Zhang Y."/>
            <person name="Zhao Q."/>
            <person name="Ying K."/>
            <person name="Yu S."/>
            <person name="Tang Y."/>
            <person name="Weng Q."/>
            <person name="Zhang L."/>
            <person name="Lu Y."/>
            <person name="Mu J."/>
            <person name="Lu Y."/>
            <person name="Zhang L.S."/>
            <person name="Yu Z."/>
            <person name="Fan D."/>
            <person name="Liu X."/>
            <person name="Lu T."/>
            <person name="Li C."/>
            <person name="Wu Y."/>
            <person name="Sun T."/>
            <person name="Lei H."/>
            <person name="Li T."/>
            <person name="Hu H."/>
            <person name="Guan J."/>
            <person name="Wu M."/>
            <person name="Zhang R."/>
            <person name="Zhou B."/>
            <person name="Chen Z."/>
            <person name="Chen L."/>
            <person name="Jin Z."/>
            <person name="Wang R."/>
            <person name="Yin H."/>
            <person name="Cai Z."/>
            <person name="Ren S."/>
            <person name="Lv G."/>
            <person name="Gu W."/>
            <person name="Zhu G."/>
            <person name="Tu Y."/>
            <person name="Jia J."/>
            <person name="Zhang Y."/>
            <person name="Chen J."/>
            <person name="Kang H."/>
            <person name="Chen X."/>
            <person name="Shao C."/>
            <person name="Sun Y."/>
            <person name="Hu Q."/>
            <person name="Zhang X."/>
            <person name="Zhang W."/>
            <person name="Wang L."/>
            <person name="Ding C."/>
            <person name="Sheng H."/>
            <person name="Gu J."/>
            <person name="Chen S."/>
            <person name="Ni L."/>
            <person name="Zhu F."/>
            <person name="Chen W."/>
            <person name="Lan L."/>
            <person name="Lai Y."/>
            <person name="Cheng Z."/>
            <person name="Gu M."/>
            <person name="Jiang J."/>
            <person name="Li J."/>
            <person name="Hong G."/>
            <person name="Xue Y."/>
            <person name="Han B."/>
        </authorList>
    </citation>
    <scope>NUCLEOTIDE SEQUENCE [LARGE SCALE GENOMIC DNA]</scope>
</reference>
<evidence type="ECO:0000259" key="11">
    <source>
        <dbReference type="PROSITE" id="PS50868"/>
    </source>
</evidence>
<gene>
    <name evidence="13" type="primary">OSJNBa0042L16.10</name>
</gene>
<sequence length="1153" mass="127126">MLRSHSKARALPLDGTVEHLGCGQGVVIGAARQGEDQVGFLQELRSMPTTESMTVRTVRRKLRSAMAWGISEKASGLRSLSWTGWLRSPTTASSSACRPRREDVLVHEIAGELRRLGDHAPHLLHVVVVAGPPPAHHHARDDVAGDTHQRGVDVDVLGVGGTPAERADEARHLLAADMAEPEEERMEPPPPPPYIHIETNDFLHRRHKRQKEEDIAVCECQYNLLDPDSACGDRCLNVLTSTECTPGYCLCGVYCKNQRFQKSQYAATRLVKTEGRGWGLLADENIMVTEFTLILWSANVVKYIQAGQFVMEYCGEVISWKEAKRRSQAYENQGLTDAYIIYLNADESIDATKKGSLARFINHSCQPNCETRKWNVLGEVRVGIFAKQDIPIGTELSYDYNFEWFGGAMVRCLCGAGSCSGFLGAKSRGFQEATYLWEDDDDRFSVENVPLYDSADDEPTSIPKDILIKDEPNTQDGNNNTIQNTGIPIIASSSEFTPMNVEPSIASSNEFTPMNVEPLNVSSNELTPMTIEPLNAIPMGVDFTQNGSIEYGAQCAEDALQNSTRGVANLQNQSAPRDNNHTELVAVKRRPTLRGGKAKRGMRKQLNVVGICDRLASEVAREEILYCEEMKNEAAAEIDSLYDEIRPAIEEHERDSQDSVATSLAEKWIEASCCKYKADFDLFPLFRISRVMGKSEHGNLLVSLSDGLPHYSLAAAVGLAIGVAGLCKALHSSLVIPPVSQKKLLSNSDRLYYTGGLKNLGNNCFLNVILQALASCDGFVSSLDNLLGSEDVLPEEKSEKMPLIFALSSLIKVENKVLVPVTLVVSGITEQWWSGGIVTYCNTVNTLSLDFENFYCLPLSPVATINGDIINGCSLVDCLEHFTALEHLDNYRCDHCWHNVAAKYLSLKSEVDEEKINKLHTCVDYGTCSCRHIFTPEEMTCSISSQATKQLAITHFPKILCIHLLRASVGLDGEFVKRGGHISFPLLLDLSPFAGGALIPGQGPKPSAMNKQRHGQQTLHLWRQLNAEMPVNMFPAATDGDSSSHHCGDESINTLGRSFYVGNRDADSRFLSSSSLTDKLYGLSSVVEHYGVCGGGHYAAYRRVTPNSDSNEPVQSLASFRKEWLYVSDDHVSHVSECEVLAAEATLLFYERL</sequence>
<dbReference type="InterPro" id="IPR038765">
    <property type="entry name" value="Papain-like_cys_pep_sf"/>
</dbReference>
<comment type="similarity">
    <text evidence="3">Belongs to the peptidase C19 family.</text>
</comment>
<evidence type="ECO:0000256" key="7">
    <source>
        <dbReference type="ARBA" id="ARBA00022691"/>
    </source>
</evidence>
<evidence type="ECO:0000259" key="12">
    <source>
        <dbReference type="PROSITE" id="PS51215"/>
    </source>
</evidence>
<dbReference type="PANTHER" id="PTHR22884">
    <property type="entry name" value="SET DOMAIN PROTEINS"/>
    <property type="match status" value="1"/>
</dbReference>
<feature type="domain" description="SET" evidence="10">
    <location>
        <begin position="266"/>
        <end position="401"/>
    </location>
</feature>
<dbReference type="InterPro" id="IPR001214">
    <property type="entry name" value="SET_dom"/>
</dbReference>
<keyword evidence="6" id="KW-0808">Transferase</keyword>
<protein>
    <submittedName>
        <fullName evidence="13">OSJNBa0042L16.10 protein</fullName>
    </submittedName>
</protein>
<evidence type="ECO:0000256" key="3">
    <source>
        <dbReference type="ARBA" id="ARBA00009085"/>
    </source>
</evidence>
<keyword evidence="5" id="KW-0489">Methyltransferase</keyword>
<dbReference type="GO" id="GO:0005634">
    <property type="term" value="C:nucleus"/>
    <property type="evidence" value="ECO:0007669"/>
    <property type="project" value="UniProtKB-SubCell"/>
</dbReference>
<dbReference type="CDD" id="cd02662">
    <property type="entry name" value="Peptidase_C19F"/>
    <property type="match status" value="1"/>
</dbReference>
<dbReference type="SMART" id="SM00317">
    <property type="entry name" value="SET"/>
    <property type="match status" value="1"/>
</dbReference>
<dbReference type="PROSITE" id="PS51215">
    <property type="entry name" value="AWS"/>
    <property type="match status" value="1"/>
</dbReference>
<dbReference type="Gene3D" id="2.170.270.10">
    <property type="entry name" value="SET domain"/>
    <property type="match status" value="1"/>
</dbReference>
<dbReference type="Gene3D" id="3.90.70.10">
    <property type="entry name" value="Cysteine proteinases"/>
    <property type="match status" value="2"/>
</dbReference>
<dbReference type="InterPro" id="IPR046341">
    <property type="entry name" value="SET_dom_sf"/>
</dbReference>
<dbReference type="GO" id="GO:0016579">
    <property type="term" value="P:protein deubiquitination"/>
    <property type="evidence" value="ECO:0007669"/>
    <property type="project" value="InterPro"/>
</dbReference>
<dbReference type="InterPro" id="IPR003616">
    <property type="entry name" value="Post-SET_dom"/>
</dbReference>
<dbReference type="GO" id="GO:0005694">
    <property type="term" value="C:chromosome"/>
    <property type="evidence" value="ECO:0007669"/>
    <property type="project" value="UniProtKB-SubCell"/>
</dbReference>
<dbReference type="InterPro" id="IPR006560">
    <property type="entry name" value="AWS_dom"/>
</dbReference>
<evidence type="ECO:0000256" key="5">
    <source>
        <dbReference type="ARBA" id="ARBA00022603"/>
    </source>
</evidence>
<evidence type="ECO:0000256" key="6">
    <source>
        <dbReference type="ARBA" id="ARBA00022679"/>
    </source>
</evidence>
<feature type="domain" description="USP" evidence="9">
    <location>
        <begin position="755"/>
        <end position="1153"/>
    </location>
</feature>
<dbReference type="SUPFAM" id="SSF54001">
    <property type="entry name" value="Cysteine proteinases"/>
    <property type="match status" value="1"/>
</dbReference>
<dbReference type="GO" id="GO:0042054">
    <property type="term" value="F:histone methyltransferase activity"/>
    <property type="evidence" value="ECO:0007669"/>
    <property type="project" value="InterPro"/>
</dbReference>
<accession>Q7XUT7</accession>
<dbReference type="PROSITE" id="PS50280">
    <property type="entry name" value="SET"/>
    <property type="match status" value="1"/>
</dbReference>
<dbReference type="PROSITE" id="PS50868">
    <property type="entry name" value="POST_SET"/>
    <property type="match status" value="1"/>
</dbReference>
<feature type="domain" description="Post-SET" evidence="11">
    <location>
        <begin position="408"/>
        <end position="424"/>
    </location>
</feature>
<feature type="domain" description="AWS" evidence="12">
    <location>
        <begin position="213"/>
        <end position="264"/>
    </location>
</feature>
<dbReference type="InterPro" id="IPR028889">
    <property type="entry name" value="USP"/>
</dbReference>
<evidence type="ECO:0000313" key="13">
    <source>
        <dbReference type="EMBL" id="CAD41011.3"/>
    </source>
</evidence>
<dbReference type="PROSITE" id="PS00973">
    <property type="entry name" value="USP_2"/>
    <property type="match status" value="1"/>
</dbReference>
<dbReference type="AlphaFoldDB" id="Q7XUT7"/>
<dbReference type="InterPro" id="IPR018200">
    <property type="entry name" value="USP_CS"/>
</dbReference>
<evidence type="ECO:0000256" key="2">
    <source>
        <dbReference type="ARBA" id="ARBA00004286"/>
    </source>
</evidence>
<dbReference type="InterPro" id="IPR001394">
    <property type="entry name" value="Peptidase_C19_UCH"/>
</dbReference>
<evidence type="ECO:0000256" key="4">
    <source>
        <dbReference type="ARBA" id="ARBA00022454"/>
    </source>
</evidence>
<evidence type="ECO:0000259" key="9">
    <source>
        <dbReference type="PROSITE" id="PS50235"/>
    </source>
</evidence>
<keyword evidence="8" id="KW-0539">Nucleus</keyword>
<keyword evidence="7" id="KW-0949">S-adenosyl-L-methionine</keyword>
<evidence type="ECO:0000259" key="10">
    <source>
        <dbReference type="PROSITE" id="PS50280"/>
    </source>
</evidence>
<dbReference type="PROSITE" id="PS00972">
    <property type="entry name" value="USP_1"/>
    <property type="match status" value="1"/>
</dbReference>